<keyword evidence="1" id="KW-0732">Signal</keyword>
<accession>W0FM72</accession>
<dbReference type="Pfam" id="PF00756">
    <property type="entry name" value="Esterase"/>
    <property type="match status" value="1"/>
</dbReference>
<feature type="signal peptide" evidence="1">
    <location>
        <begin position="1"/>
        <end position="20"/>
    </location>
</feature>
<dbReference type="EMBL" id="KC246864">
    <property type="protein sequence ID" value="AHF26056.1"/>
    <property type="molecule type" value="Genomic_DNA"/>
</dbReference>
<dbReference type="PANTHER" id="PTHR48098:SF1">
    <property type="entry name" value="DIACYLGLYCEROL ACYLTRANSFERASE_MYCOLYLTRANSFERASE AG85A"/>
    <property type="match status" value="1"/>
</dbReference>
<dbReference type="SUPFAM" id="SSF81296">
    <property type="entry name" value="E set domains"/>
    <property type="match status" value="1"/>
</dbReference>
<feature type="chain" id="PRO_5004788467" evidence="1">
    <location>
        <begin position="21"/>
        <end position="403"/>
    </location>
</feature>
<evidence type="ECO:0000313" key="2">
    <source>
        <dbReference type="EMBL" id="AHF26056.1"/>
    </source>
</evidence>
<dbReference type="SUPFAM" id="SSF53474">
    <property type="entry name" value="alpha/beta-Hydrolases"/>
    <property type="match status" value="1"/>
</dbReference>
<dbReference type="InterPro" id="IPR029058">
    <property type="entry name" value="AB_hydrolase_fold"/>
</dbReference>
<organism evidence="2">
    <name type="scientific">uncultured bacterium Contigcl_1748</name>
    <dbReference type="NCBI Taxonomy" id="1393656"/>
    <lineage>
        <taxon>Bacteria</taxon>
        <taxon>environmental samples</taxon>
    </lineage>
</organism>
<reference evidence="2" key="1">
    <citation type="journal article" date="2013" name="PLoS ONE">
        <title>Metagenomic insights into the carbohydrate-active enzymes carried by the microorganisms adhering to solid digesta in the rumen of cows.</title>
        <authorList>
            <person name="Wang L."/>
            <person name="Hatem A."/>
            <person name="Catalyurek U.V."/>
            <person name="Morrison M."/>
            <person name="Yu Z."/>
        </authorList>
    </citation>
    <scope>NUCLEOTIDE SEQUENCE</scope>
</reference>
<proteinExistence type="predicted"/>
<dbReference type="PANTHER" id="PTHR48098">
    <property type="entry name" value="ENTEROCHELIN ESTERASE-RELATED"/>
    <property type="match status" value="1"/>
</dbReference>
<dbReference type="GO" id="GO:0016747">
    <property type="term" value="F:acyltransferase activity, transferring groups other than amino-acyl groups"/>
    <property type="evidence" value="ECO:0007669"/>
    <property type="project" value="TreeGrafter"/>
</dbReference>
<dbReference type="InterPro" id="IPR000801">
    <property type="entry name" value="Esterase-like"/>
</dbReference>
<dbReference type="InterPro" id="IPR013783">
    <property type="entry name" value="Ig-like_fold"/>
</dbReference>
<protein>
    <submittedName>
        <fullName evidence="2">Isoamylase domain/esterase family protein</fullName>
    </submittedName>
</protein>
<dbReference type="CDD" id="cd11294">
    <property type="entry name" value="E_set_Esterase_like_N"/>
    <property type="match status" value="1"/>
</dbReference>
<dbReference type="InterPro" id="IPR014756">
    <property type="entry name" value="Ig_E-set"/>
</dbReference>
<dbReference type="Gene3D" id="3.40.50.1820">
    <property type="entry name" value="alpha/beta hydrolase"/>
    <property type="match status" value="1"/>
</dbReference>
<evidence type="ECO:0000256" key="1">
    <source>
        <dbReference type="SAM" id="SignalP"/>
    </source>
</evidence>
<dbReference type="AlphaFoldDB" id="W0FM72"/>
<name>W0FM72_9BACT</name>
<dbReference type="Gene3D" id="2.60.40.10">
    <property type="entry name" value="Immunoglobulins"/>
    <property type="match status" value="1"/>
</dbReference>
<dbReference type="InterPro" id="IPR050583">
    <property type="entry name" value="Mycobacterial_A85_antigen"/>
</dbReference>
<sequence>MKKTMMTWTLAAVCCLAVHAQQNLSWGQGPQVASPDIHADNTVTFNLIAPQAQKVQITGDMLPTKKVEYQGNTYDTPGVVDLVKDDKGVWSFTTQPLQPELYTYNMIVDGVKIIDPLNVYNIRDINNLFSVLLIGGDARTDLYKVNKVAHGTVSKVWYESPTAGLTRRCTVYTPAGYETSGKDYPVFYLLHGIGGDENAWSELGRAAQILDNLIAQGKAEPMIVVMTNGNISEEACPGETSAGFRVPTMMLPKTMEGSFETAFPDVVKFIEKTYRVKKDKAHRAIAGLSMGGFHSLFISINNPDLFGYIGLFSAAVDQQQPNPNGYPKIYADRNAKIDALFAKKPNLFWIGIGKTDFLFKNNNDLRAYLDSKHHKYTYLETDGGHIWRNWRIYLSEFTPLLFK</sequence>